<sequence length="87" mass="10057">MWVRLRQGNSTKGLRKSKSQAVEDQCAYVVQRVWIMRKTLKLPVVEDAEYEYSKMLSGFTRPENPDMVSKGLVTSKFRDGSVPIRFT</sequence>
<evidence type="ECO:0000313" key="3">
    <source>
        <dbReference type="Proteomes" id="UP001359559"/>
    </source>
</evidence>
<gene>
    <name evidence="2" type="ORF">RJT34_07747</name>
</gene>
<evidence type="ECO:0000313" key="2">
    <source>
        <dbReference type="EMBL" id="KAK7310310.1"/>
    </source>
</evidence>
<protein>
    <submittedName>
        <fullName evidence="2">Uncharacterized protein</fullName>
    </submittedName>
</protein>
<organism evidence="2 3">
    <name type="scientific">Clitoria ternatea</name>
    <name type="common">Butterfly pea</name>
    <dbReference type="NCBI Taxonomy" id="43366"/>
    <lineage>
        <taxon>Eukaryota</taxon>
        <taxon>Viridiplantae</taxon>
        <taxon>Streptophyta</taxon>
        <taxon>Embryophyta</taxon>
        <taxon>Tracheophyta</taxon>
        <taxon>Spermatophyta</taxon>
        <taxon>Magnoliopsida</taxon>
        <taxon>eudicotyledons</taxon>
        <taxon>Gunneridae</taxon>
        <taxon>Pentapetalae</taxon>
        <taxon>rosids</taxon>
        <taxon>fabids</taxon>
        <taxon>Fabales</taxon>
        <taxon>Fabaceae</taxon>
        <taxon>Papilionoideae</taxon>
        <taxon>50 kb inversion clade</taxon>
        <taxon>NPAAA clade</taxon>
        <taxon>indigoferoid/millettioid clade</taxon>
        <taxon>Phaseoleae</taxon>
        <taxon>Clitoria</taxon>
    </lineage>
</organism>
<accession>A0AAN9PSD7</accession>
<reference evidence="2 3" key="1">
    <citation type="submission" date="2024-01" db="EMBL/GenBank/DDBJ databases">
        <title>The genomes of 5 underutilized Papilionoideae crops provide insights into root nodulation and disease resistance.</title>
        <authorList>
            <person name="Yuan L."/>
        </authorList>
    </citation>
    <scope>NUCLEOTIDE SEQUENCE [LARGE SCALE GENOMIC DNA]</scope>
    <source>
        <strain evidence="2">LY-2023</strain>
        <tissue evidence="2">Leaf</tissue>
    </source>
</reference>
<dbReference type="AlphaFoldDB" id="A0AAN9PSD7"/>
<keyword evidence="3" id="KW-1185">Reference proteome</keyword>
<name>A0AAN9PSD7_CLITE</name>
<comment type="caution">
    <text evidence="2">The sequence shown here is derived from an EMBL/GenBank/DDBJ whole genome shotgun (WGS) entry which is preliminary data.</text>
</comment>
<dbReference type="EMBL" id="JAYKXN010000002">
    <property type="protein sequence ID" value="KAK7310310.1"/>
    <property type="molecule type" value="Genomic_DNA"/>
</dbReference>
<dbReference type="Proteomes" id="UP001359559">
    <property type="component" value="Unassembled WGS sequence"/>
</dbReference>
<evidence type="ECO:0000256" key="1">
    <source>
        <dbReference type="SAM" id="MobiDB-lite"/>
    </source>
</evidence>
<proteinExistence type="predicted"/>
<feature type="region of interest" description="Disordered" evidence="1">
    <location>
        <begin position="1"/>
        <end position="20"/>
    </location>
</feature>